<proteinExistence type="predicted"/>
<gene>
    <name evidence="1" type="ORF">DSO57_1006583</name>
</gene>
<keyword evidence="2" id="KW-1185">Reference proteome</keyword>
<dbReference type="EMBL" id="QTSX02002148">
    <property type="protein sequence ID" value="KAJ9078457.1"/>
    <property type="molecule type" value="Genomic_DNA"/>
</dbReference>
<accession>A0ACC2TV19</accession>
<organism evidence="1 2">
    <name type="scientific">Entomophthora muscae</name>
    <dbReference type="NCBI Taxonomy" id="34485"/>
    <lineage>
        <taxon>Eukaryota</taxon>
        <taxon>Fungi</taxon>
        <taxon>Fungi incertae sedis</taxon>
        <taxon>Zoopagomycota</taxon>
        <taxon>Entomophthoromycotina</taxon>
        <taxon>Entomophthoromycetes</taxon>
        <taxon>Entomophthorales</taxon>
        <taxon>Entomophthoraceae</taxon>
        <taxon>Entomophthora</taxon>
    </lineage>
</organism>
<evidence type="ECO:0000313" key="1">
    <source>
        <dbReference type="EMBL" id="KAJ9078457.1"/>
    </source>
</evidence>
<protein>
    <submittedName>
        <fullName evidence="1">Uncharacterized protein</fullName>
    </submittedName>
</protein>
<dbReference type="Proteomes" id="UP001165960">
    <property type="component" value="Unassembled WGS sequence"/>
</dbReference>
<evidence type="ECO:0000313" key="2">
    <source>
        <dbReference type="Proteomes" id="UP001165960"/>
    </source>
</evidence>
<name>A0ACC2TV19_9FUNG</name>
<sequence>MSNNSRKSTSPSQDYGSDSVRGIKSPVTHVNWTYEHLGYEVIITYGLSEYNLPKSLFEFISTLGCYVDEEFNHSYALLPSGTDSLELSSMDNSYDGTADFSKCFIDSSPVQTEITLNPGVYCYNPLFNVEPIPSFSIDFGNVVFVPLSDEEIDPLLKASSIDDEIYSDQAQEISFRPSKRALEEDIPTKQPSDFKCSKSTEPKPSLLIDFDNVMLETQSDKEIDPLLEATSTNNETIYLDGSLHNKLLDTDQAQDDHI</sequence>
<reference evidence="1" key="1">
    <citation type="submission" date="2022-04" db="EMBL/GenBank/DDBJ databases">
        <title>Genome of the entomopathogenic fungus Entomophthora muscae.</title>
        <authorList>
            <person name="Elya C."/>
            <person name="Lovett B.R."/>
            <person name="Lee E."/>
            <person name="Macias A.M."/>
            <person name="Hajek A.E."/>
            <person name="De Bivort B.L."/>
            <person name="Kasson M.T."/>
            <person name="De Fine Licht H.H."/>
            <person name="Stajich J.E."/>
        </authorList>
    </citation>
    <scope>NUCLEOTIDE SEQUENCE</scope>
    <source>
        <strain evidence="1">Berkeley</strain>
    </source>
</reference>
<comment type="caution">
    <text evidence="1">The sequence shown here is derived from an EMBL/GenBank/DDBJ whole genome shotgun (WGS) entry which is preliminary data.</text>
</comment>